<dbReference type="PANTHER" id="PTHR35317">
    <property type="entry name" value="OS04G0629600 PROTEIN"/>
    <property type="match status" value="1"/>
</dbReference>
<keyword evidence="1" id="KW-0863">Zinc-finger</keyword>
<feature type="domain" description="CCHC-type" evidence="2">
    <location>
        <begin position="232"/>
        <end position="246"/>
    </location>
</feature>
<accession>A0A822XYJ5</accession>
<dbReference type="AlphaFoldDB" id="A0A822XYJ5"/>
<dbReference type="GO" id="GO:0003676">
    <property type="term" value="F:nucleic acid binding"/>
    <property type="evidence" value="ECO:0007669"/>
    <property type="project" value="InterPro"/>
</dbReference>
<comment type="caution">
    <text evidence="3">The sequence shown here is derived from an EMBL/GenBank/DDBJ whole genome shotgun (WGS) entry which is preliminary data.</text>
</comment>
<proteinExistence type="predicted"/>
<reference evidence="3 4" key="1">
    <citation type="journal article" date="2020" name="Mol. Biol. Evol.">
        <title>Distinct Expression and Methylation Patterns for Genes with Different Fates following a Single Whole-Genome Duplication in Flowering Plants.</title>
        <authorList>
            <person name="Shi T."/>
            <person name="Rahmani R.S."/>
            <person name="Gugger P.F."/>
            <person name="Wang M."/>
            <person name="Li H."/>
            <person name="Zhang Y."/>
            <person name="Li Z."/>
            <person name="Wang Q."/>
            <person name="Van de Peer Y."/>
            <person name="Marchal K."/>
            <person name="Chen J."/>
        </authorList>
    </citation>
    <scope>NUCLEOTIDE SEQUENCE [LARGE SCALE GENOMIC DNA]</scope>
    <source>
        <tissue evidence="3">Leaf</tissue>
    </source>
</reference>
<protein>
    <recommendedName>
        <fullName evidence="2">CCHC-type domain-containing protein</fullName>
    </recommendedName>
</protein>
<dbReference type="EMBL" id="DUZY01000001">
    <property type="protein sequence ID" value="DAD24066.1"/>
    <property type="molecule type" value="Genomic_DNA"/>
</dbReference>
<keyword evidence="1" id="KW-0862">Zinc</keyword>
<evidence type="ECO:0000313" key="4">
    <source>
        <dbReference type="Proteomes" id="UP000607653"/>
    </source>
</evidence>
<dbReference type="Proteomes" id="UP000607653">
    <property type="component" value="Unassembled WGS sequence"/>
</dbReference>
<keyword evidence="1" id="KW-0479">Metal-binding</keyword>
<name>A0A822XYJ5_NELNU</name>
<gene>
    <name evidence="3" type="ORF">HUJ06_025529</name>
</gene>
<dbReference type="Pfam" id="PF14223">
    <property type="entry name" value="Retrotran_gag_2"/>
    <property type="match status" value="1"/>
</dbReference>
<dbReference type="PANTHER" id="PTHR35317:SF27">
    <property type="entry name" value="RETROVIRUS-RELATED POL POLYPROTEIN FROM TRANSPOSON TNT 1-94"/>
    <property type="match status" value="1"/>
</dbReference>
<dbReference type="InterPro" id="IPR001878">
    <property type="entry name" value="Znf_CCHC"/>
</dbReference>
<evidence type="ECO:0000256" key="1">
    <source>
        <dbReference type="PROSITE-ProRule" id="PRU00047"/>
    </source>
</evidence>
<sequence length="258" mass="30131">MSSASEGPFVQPAIPCFDGHYDHRSMLMENFLRSKEYWSLVETGYEELKAGEAVTSEQQKRLEEMKLKDMKSDTSKQIWDSMKKKYEGNDRMDRSVLQALRREFETLEMKSGECVTEYFGRVMSVSNKMRFHGEQMRDVTIVEKILRSLTDKFTYIVCSIEESKDIDTLTIDELQSSLIVHEQKFHRKNGEEQALKVTTDERVGARGRGRNNYGGRGRGRGRQAFNRATVECYRCHQLDHFKNECPTWDKEANYTELD</sequence>
<dbReference type="Gene3D" id="4.10.60.10">
    <property type="entry name" value="Zinc finger, CCHC-type"/>
    <property type="match status" value="1"/>
</dbReference>
<dbReference type="SMART" id="SM00343">
    <property type="entry name" value="ZnF_C2HC"/>
    <property type="match status" value="1"/>
</dbReference>
<organism evidence="3 4">
    <name type="scientific">Nelumbo nucifera</name>
    <name type="common">Sacred lotus</name>
    <dbReference type="NCBI Taxonomy" id="4432"/>
    <lineage>
        <taxon>Eukaryota</taxon>
        <taxon>Viridiplantae</taxon>
        <taxon>Streptophyta</taxon>
        <taxon>Embryophyta</taxon>
        <taxon>Tracheophyta</taxon>
        <taxon>Spermatophyta</taxon>
        <taxon>Magnoliopsida</taxon>
        <taxon>Proteales</taxon>
        <taxon>Nelumbonaceae</taxon>
        <taxon>Nelumbo</taxon>
    </lineage>
</organism>
<dbReference type="InterPro" id="IPR036875">
    <property type="entry name" value="Znf_CCHC_sf"/>
</dbReference>
<dbReference type="SUPFAM" id="SSF57756">
    <property type="entry name" value="Retrovirus zinc finger-like domains"/>
    <property type="match status" value="1"/>
</dbReference>
<dbReference type="PROSITE" id="PS50158">
    <property type="entry name" value="ZF_CCHC"/>
    <property type="match status" value="1"/>
</dbReference>
<evidence type="ECO:0000259" key="2">
    <source>
        <dbReference type="PROSITE" id="PS50158"/>
    </source>
</evidence>
<dbReference type="GO" id="GO:0008270">
    <property type="term" value="F:zinc ion binding"/>
    <property type="evidence" value="ECO:0007669"/>
    <property type="project" value="UniProtKB-KW"/>
</dbReference>
<keyword evidence="4" id="KW-1185">Reference proteome</keyword>
<evidence type="ECO:0000313" key="3">
    <source>
        <dbReference type="EMBL" id="DAD24066.1"/>
    </source>
</evidence>